<dbReference type="PANTHER" id="PTHR13273:SF14">
    <property type="entry name" value="ANAMORSIN"/>
    <property type="match status" value="1"/>
</dbReference>
<evidence type="ECO:0000256" key="8">
    <source>
        <dbReference type="ARBA" id="ARBA00023014"/>
    </source>
</evidence>
<evidence type="ECO:0000256" key="6">
    <source>
        <dbReference type="ARBA" id="ARBA00022723"/>
    </source>
</evidence>
<keyword evidence="5 10" id="KW-0001">2Fe-2S</keyword>
<evidence type="ECO:0000259" key="11">
    <source>
        <dbReference type="Pfam" id="PF05093"/>
    </source>
</evidence>
<keyword evidence="6 10" id="KW-0479">Metal-binding</keyword>
<feature type="binding site" evidence="10">
    <location>
        <position position="145"/>
    </location>
    <ligand>
        <name>[2Fe-2S] cluster</name>
        <dbReference type="ChEBI" id="CHEBI:190135"/>
    </ligand>
</feature>
<feature type="binding site" evidence="10">
    <location>
        <position position="136"/>
    </location>
    <ligand>
        <name>[2Fe-2S] cluster</name>
        <dbReference type="ChEBI" id="CHEBI:190135"/>
    </ligand>
</feature>
<feature type="short sequence motif" description="Cx2C motif 1" evidence="10">
    <location>
        <begin position="176"/>
        <end position="179"/>
    </location>
</feature>
<dbReference type="Gene3D" id="3.40.50.150">
    <property type="entry name" value="Vaccinia Virus protein VP39"/>
    <property type="match status" value="1"/>
</dbReference>
<dbReference type="Pfam" id="PF05093">
    <property type="entry name" value="CIAPIN1"/>
    <property type="match status" value="1"/>
</dbReference>
<feature type="binding site" evidence="10">
    <location>
        <position position="179"/>
    </location>
    <ligand>
        <name>[4Fe-4S] cluster</name>
        <dbReference type="ChEBI" id="CHEBI:49883"/>
    </ligand>
</feature>
<evidence type="ECO:0000256" key="7">
    <source>
        <dbReference type="ARBA" id="ARBA00023004"/>
    </source>
</evidence>
<evidence type="ECO:0000256" key="4">
    <source>
        <dbReference type="ARBA" id="ARBA00022490"/>
    </source>
</evidence>
<dbReference type="eggNOG" id="KOG4020">
    <property type="taxonomic scope" value="Eukaryota"/>
</dbReference>
<comment type="caution">
    <text evidence="10">Lacks conserved residue(s) required for the propagation of feature annotation.</text>
</comment>
<comment type="similarity">
    <text evidence="2 10">Belongs to the anamorsin family.</text>
</comment>
<dbReference type="EMBL" id="KD052147">
    <property type="protein sequence ID" value="EMS64766.1"/>
    <property type="molecule type" value="Genomic_DNA"/>
</dbReference>
<dbReference type="InterPro" id="IPR029063">
    <property type="entry name" value="SAM-dependent_MTases_sf"/>
</dbReference>
<dbReference type="InterPro" id="IPR046408">
    <property type="entry name" value="CIAPIN1"/>
</dbReference>
<feature type="binding site" evidence="10">
    <location>
        <position position="187"/>
    </location>
    <ligand>
        <name>[4Fe-4S] cluster</name>
        <dbReference type="ChEBI" id="CHEBI:49883"/>
    </ligand>
</feature>
<dbReference type="GO" id="GO:0005758">
    <property type="term" value="C:mitochondrial intermembrane space"/>
    <property type="evidence" value="ECO:0007669"/>
    <property type="project" value="UniProtKB-SubCell"/>
</dbReference>
<keyword evidence="3 10" id="KW-0004">4Fe-4S</keyword>
<keyword evidence="7 10" id="KW-0408">Iron</keyword>
<feature type="region of interest" description="Fe-S binding site B" evidence="10">
    <location>
        <begin position="176"/>
        <end position="190"/>
    </location>
</feature>
<keyword evidence="8 10" id="KW-0411">Iron-sulfur</keyword>
<feature type="domain" description="Anamorsin C-terminal" evidence="11">
    <location>
        <begin position="136"/>
        <end position="206"/>
    </location>
</feature>
<organism evidence="12">
    <name type="scientific">Triticum urartu</name>
    <name type="common">Red wild einkorn</name>
    <name type="synonym">Crithodium urartu</name>
    <dbReference type="NCBI Taxonomy" id="4572"/>
    <lineage>
        <taxon>Eukaryota</taxon>
        <taxon>Viridiplantae</taxon>
        <taxon>Streptophyta</taxon>
        <taxon>Embryophyta</taxon>
        <taxon>Tracheophyta</taxon>
        <taxon>Spermatophyta</taxon>
        <taxon>Magnoliopsida</taxon>
        <taxon>Liliopsida</taxon>
        <taxon>Poales</taxon>
        <taxon>Poaceae</taxon>
        <taxon>BOP clade</taxon>
        <taxon>Pooideae</taxon>
        <taxon>Triticodae</taxon>
        <taxon>Triticeae</taxon>
        <taxon>Triticinae</taxon>
        <taxon>Triticum</taxon>
    </lineage>
</organism>
<keyword evidence="9 10" id="KW-0496">Mitochondrion</keyword>
<feature type="binding site" evidence="10">
    <location>
        <position position="176"/>
    </location>
    <ligand>
        <name>[4Fe-4S] cluster</name>
        <dbReference type="ChEBI" id="CHEBI:49883"/>
    </ligand>
</feature>
<comment type="cofactor">
    <cofactor evidence="10">
        <name>[2Fe-2S] cluster</name>
        <dbReference type="ChEBI" id="CHEBI:190135"/>
    </cofactor>
</comment>
<evidence type="ECO:0000256" key="2">
    <source>
        <dbReference type="ARBA" id="ARBA00008169"/>
    </source>
</evidence>
<name>M7ZYL9_TRIUA</name>
<comment type="function">
    <text evidence="10">Component of the cytosolic iron-sulfur (Fe-S) protein assembly (CIA) machinery. Required for the maturation of extramitochondrial Fe-S proteins. Part of an electron transfer chain functioning in an early step of cytosolic Fe-S biogenesis, facilitating the de novo assembly of a [4Fe-4S] cluster on the cytosolic Fe-S scaffold complex. Electrons are transferred from NADPH via a FAD- and FMN-containing diflavin oxidoreductase. Together with the diflavin oxidoreductase, also required for the assembly of the diferric tyrosyl radical cofactor of ribonucleotide reductase (RNR), probably by providing electrons for reduction during radical cofactor maturation in the catalytic small subunit.</text>
</comment>
<dbReference type="OMA" id="PNVGDCE"/>
<dbReference type="GO" id="GO:0016226">
    <property type="term" value="P:iron-sulfur cluster assembly"/>
    <property type="evidence" value="ECO:0007669"/>
    <property type="project" value="UniProtKB-UniRule"/>
</dbReference>
<dbReference type="GO" id="GO:0051537">
    <property type="term" value="F:2 iron, 2 sulfur cluster binding"/>
    <property type="evidence" value="ECO:0007669"/>
    <property type="project" value="UniProtKB-UniRule"/>
</dbReference>
<evidence type="ECO:0000256" key="1">
    <source>
        <dbReference type="ARBA" id="ARBA00001966"/>
    </source>
</evidence>
<dbReference type="InterPro" id="IPR007785">
    <property type="entry name" value="Anamorsin"/>
</dbReference>
<keyword evidence="4 10" id="KW-0963">Cytoplasm</keyword>
<evidence type="ECO:0000256" key="10">
    <source>
        <dbReference type="HAMAP-Rule" id="MF_03115"/>
    </source>
</evidence>
<dbReference type="PANTHER" id="PTHR13273">
    <property type="entry name" value="ANAMORSIN"/>
    <property type="match status" value="1"/>
</dbReference>
<comment type="domain">
    <text evidence="10">The N-terminal domain has structural similarity with S-adenosyl-L-methionine-dependent methyltransferases, but does not bind S-adenosyl-L-methionine. It is required for correct assembly of the 2 Fe-S clusters.</text>
</comment>
<comment type="subunit">
    <text evidence="10">Monomer.</text>
</comment>
<dbReference type="GO" id="GO:0009055">
    <property type="term" value="F:electron transfer activity"/>
    <property type="evidence" value="ECO:0007669"/>
    <property type="project" value="UniProtKB-UniRule"/>
</dbReference>
<feature type="short sequence motif" description="Cx2C motif 2" evidence="10">
    <location>
        <begin position="187"/>
        <end position="190"/>
    </location>
</feature>
<dbReference type="GO" id="GO:0051539">
    <property type="term" value="F:4 iron, 4 sulfur cluster binding"/>
    <property type="evidence" value="ECO:0007669"/>
    <property type="project" value="UniProtKB-KW"/>
</dbReference>
<feature type="binding site" evidence="10">
    <location>
        <position position="150"/>
    </location>
    <ligand>
        <name>[2Fe-2S] cluster</name>
        <dbReference type="ChEBI" id="CHEBI:190135"/>
    </ligand>
</feature>
<evidence type="ECO:0000313" key="12">
    <source>
        <dbReference type="EMBL" id="EMS64766.1"/>
    </source>
</evidence>
<dbReference type="HAMAP" id="MF_03115">
    <property type="entry name" value="Anamorsin"/>
    <property type="match status" value="1"/>
</dbReference>
<dbReference type="STRING" id="4572.M7ZYL9"/>
<feature type="binding site" evidence="10">
    <location>
        <position position="190"/>
    </location>
    <ligand>
        <name>[4Fe-4S] cluster</name>
        <dbReference type="ChEBI" id="CHEBI:49883"/>
    </ligand>
</feature>
<evidence type="ECO:0000256" key="5">
    <source>
        <dbReference type="ARBA" id="ARBA00022714"/>
    </source>
</evidence>
<reference evidence="12" key="1">
    <citation type="journal article" date="2013" name="Nature">
        <title>Draft genome of the wheat A-genome progenitor Triticum urartu.</title>
        <authorList>
            <person name="Ling H.Q."/>
            <person name="Zhao S."/>
            <person name="Liu D."/>
            <person name="Wang J."/>
            <person name="Sun H."/>
            <person name="Zhang C."/>
            <person name="Fan H."/>
            <person name="Li D."/>
            <person name="Dong L."/>
            <person name="Tao Y."/>
            <person name="Gao C."/>
            <person name="Wu H."/>
            <person name="Li Y."/>
            <person name="Cui Y."/>
            <person name="Guo X."/>
            <person name="Zheng S."/>
            <person name="Wang B."/>
            <person name="Yu K."/>
            <person name="Liang Q."/>
            <person name="Yang W."/>
            <person name="Lou X."/>
            <person name="Chen J."/>
            <person name="Feng M."/>
            <person name="Jian J."/>
            <person name="Zhang X."/>
            <person name="Luo G."/>
            <person name="Jiang Y."/>
            <person name="Liu J."/>
            <person name="Wang Z."/>
            <person name="Sha Y."/>
            <person name="Zhang B."/>
            <person name="Wu H."/>
            <person name="Tang D."/>
            <person name="Shen Q."/>
            <person name="Xue P."/>
            <person name="Zou S."/>
            <person name="Wang X."/>
            <person name="Liu X."/>
            <person name="Wang F."/>
            <person name="Yang Y."/>
            <person name="An X."/>
            <person name="Dong Z."/>
            <person name="Zhang K."/>
            <person name="Zhang X."/>
            <person name="Luo M.C."/>
            <person name="Dvorak J."/>
            <person name="Tong Y."/>
            <person name="Wang J."/>
            <person name="Yang H."/>
            <person name="Li Z."/>
            <person name="Wang D."/>
            <person name="Zhang A."/>
            <person name="Wang J."/>
        </authorList>
    </citation>
    <scope>NUCLEOTIDE SEQUENCE</scope>
</reference>
<comment type="subcellular location">
    <subcellularLocation>
        <location evidence="10">Cytoplasm</location>
    </subcellularLocation>
    <subcellularLocation>
        <location evidence="10">Mitochondrion intermembrane space</location>
    </subcellularLocation>
</comment>
<gene>
    <name evidence="12" type="ORF">TRIUR3_21034</name>
</gene>
<dbReference type="GO" id="GO:0046872">
    <property type="term" value="F:metal ion binding"/>
    <property type="evidence" value="ECO:0007669"/>
    <property type="project" value="UniProtKB-KW"/>
</dbReference>
<feature type="binding site" evidence="10">
    <location>
        <position position="148"/>
    </location>
    <ligand>
        <name>[2Fe-2S] cluster</name>
        <dbReference type="ChEBI" id="CHEBI:190135"/>
    </ligand>
</feature>
<protein>
    <recommendedName>
        <fullName evidence="10">Anamorsin homolog</fullName>
    </recommendedName>
    <alternativeName>
        <fullName evidence="10">Fe-S cluster assembly protein DRE2 homolog</fullName>
    </alternativeName>
</protein>
<evidence type="ECO:0000256" key="9">
    <source>
        <dbReference type="ARBA" id="ARBA00023128"/>
    </source>
</evidence>
<evidence type="ECO:0000256" key="3">
    <source>
        <dbReference type="ARBA" id="ARBA00022485"/>
    </source>
</evidence>
<proteinExistence type="inferred from homology"/>
<comment type="domain">
    <text evidence="10">The twin Cx2C motifs are involved in the recognition by the mitochondrial MIA40-ERV1 disulfide relay system. The formation of 2 disulfide bonds in the Cx2C motifs through dithiol/disulfide exchange reactions effectively traps the protein in the mitochondrial intermembrane space.</text>
</comment>
<sequence length="215" mass="22815">MGQSFGDKLVAEISRVLKAGGIVLVQSFTPSADQKPNNYIERQLLMGGFVEVQASATSSQDSVQSVTIKAKKPSWSMGSSFPLKKAVKALPKIEIDDDDELIDEDSLLTEEDLKKPQLPVGLDAESFAVASSVGDCEVGATKKACKNCSCGRAEAEQKVEKLGLTAEQIDNPVSACGSCGLGDAFRCSTCPYRGLAPFKLGEKVTLSDNFLSADI</sequence>
<dbReference type="AlphaFoldDB" id="M7ZYL9"/>
<accession>M7ZYL9</accession>
<comment type="domain">
    <text evidence="10">The C-terminal domain binds 2 Fe-S clusters but is otherwise mostly in an intrinsically disordered conformation.</text>
</comment>
<comment type="cofactor">
    <cofactor evidence="1 10">
        <name>[4Fe-4S] cluster</name>
        <dbReference type="ChEBI" id="CHEBI:49883"/>
    </cofactor>
</comment>